<dbReference type="SUPFAM" id="SSF51197">
    <property type="entry name" value="Clavaminate synthase-like"/>
    <property type="match status" value="1"/>
</dbReference>
<dbReference type="InterPro" id="IPR026992">
    <property type="entry name" value="DIOX_N"/>
</dbReference>
<dbReference type="PRINTS" id="PR00682">
    <property type="entry name" value="IPNSYNTHASE"/>
</dbReference>
<dbReference type="FunFam" id="2.60.120.330:FF:000038">
    <property type="entry name" value="Si:dkey-10o6.2"/>
    <property type="match status" value="1"/>
</dbReference>
<dbReference type="PROSITE" id="PS51471">
    <property type="entry name" value="FE2OG_OXY"/>
    <property type="match status" value="1"/>
</dbReference>
<dbReference type="InterPro" id="IPR044861">
    <property type="entry name" value="IPNS-like_FE2OG_OXY"/>
</dbReference>
<keyword evidence="1" id="KW-0479">Metal-binding</keyword>
<proteinExistence type="inferred from homology"/>
<dbReference type="GO" id="GO:0046872">
    <property type="term" value="F:metal ion binding"/>
    <property type="evidence" value="ECO:0007669"/>
    <property type="project" value="UniProtKB-KW"/>
</dbReference>
<dbReference type="GO" id="GO:0016491">
    <property type="term" value="F:oxidoreductase activity"/>
    <property type="evidence" value="ECO:0007669"/>
    <property type="project" value="UniProtKB-KW"/>
</dbReference>
<protein>
    <submittedName>
        <fullName evidence="2">Uncharacterized protein</fullName>
    </submittedName>
</protein>
<dbReference type="Pfam" id="PF14226">
    <property type="entry name" value="DIOX_N"/>
    <property type="match status" value="1"/>
</dbReference>
<organism evidence="2 3">
    <name type="scientific">Owenia fusiformis</name>
    <name type="common">Polychaete worm</name>
    <dbReference type="NCBI Taxonomy" id="6347"/>
    <lineage>
        <taxon>Eukaryota</taxon>
        <taxon>Metazoa</taxon>
        <taxon>Spiralia</taxon>
        <taxon>Lophotrochozoa</taxon>
        <taxon>Annelida</taxon>
        <taxon>Polychaeta</taxon>
        <taxon>Sedentaria</taxon>
        <taxon>Canalipalpata</taxon>
        <taxon>Sabellida</taxon>
        <taxon>Oweniida</taxon>
        <taxon>Oweniidae</taxon>
        <taxon>Owenia</taxon>
    </lineage>
</organism>
<evidence type="ECO:0000256" key="1">
    <source>
        <dbReference type="RuleBase" id="RU003682"/>
    </source>
</evidence>
<comment type="caution">
    <text evidence="2">The sequence shown here is derived from an EMBL/GenBank/DDBJ whole genome shotgun (WGS) entry which is preliminary data.</text>
</comment>
<keyword evidence="3" id="KW-1185">Reference proteome</keyword>
<evidence type="ECO:0000313" key="3">
    <source>
        <dbReference type="Proteomes" id="UP000749559"/>
    </source>
</evidence>
<dbReference type="EMBL" id="CAIIXF020000001">
    <property type="protein sequence ID" value="CAH1773038.1"/>
    <property type="molecule type" value="Genomic_DNA"/>
</dbReference>
<dbReference type="InterPro" id="IPR027443">
    <property type="entry name" value="IPNS-like_sf"/>
</dbReference>
<dbReference type="InterPro" id="IPR005123">
    <property type="entry name" value="Oxoglu/Fe-dep_dioxygenase_dom"/>
</dbReference>
<dbReference type="OrthoDB" id="288590at2759"/>
<dbReference type="Proteomes" id="UP000749559">
    <property type="component" value="Unassembled WGS sequence"/>
</dbReference>
<sequence>MIPIVDFSAYGLNVNTVGDDELQQLADSVYKAFTTVGFVYLKGHGLPKTQISDVYNVSQKFFDLPEEVKMRYAIPKGEYYGYAPMEGERLNPSQPGDLKETYSFIPYDGTTPKIIPKEELPNFYSDFETLFRSCEKLGKRVLQIMALGMKMERNYFDQYHSKIGSLENTSCIRFLNYPPVPDDKEIEAGQLRLGEHSDYGSITLLIQDDIGGLEVASRDGTFVSATPVVDTVLVNIGDMMQRWTSDTLLSNRHRVVVPTDEKLRRCARKSMAFFIQPDNSTIVKSLDGSNKYEPINALDYLDMQFKKAYGQSN</sequence>
<gene>
    <name evidence="2" type="ORF">OFUS_LOCUS687</name>
</gene>
<dbReference type="AlphaFoldDB" id="A0A8J1U8Z0"/>
<dbReference type="Gene3D" id="2.60.120.330">
    <property type="entry name" value="B-lactam Antibiotic, Isopenicillin N Synthase, Chain"/>
    <property type="match status" value="1"/>
</dbReference>
<keyword evidence="1" id="KW-0560">Oxidoreductase</keyword>
<name>A0A8J1U8Z0_OWEFU</name>
<accession>A0A8J1U8Z0</accession>
<evidence type="ECO:0000313" key="2">
    <source>
        <dbReference type="EMBL" id="CAH1773038.1"/>
    </source>
</evidence>
<dbReference type="Pfam" id="PF03171">
    <property type="entry name" value="2OG-FeII_Oxy"/>
    <property type="match status" value="1"/>
</dbReference>
<dbReference type="InterPro" id="IPR050231">
    <property type="entry name" value="Iron_ascorbate_oxido_reductase"/>
</dbReference>
<comment type="similarity">
    <text evidence="1">Belongs to the iron/ascorbate-dependent oxidoreductase family.</text>
</comment>
<reference evidence="2" key="1">
    <citation type="submission" date="2022-03" db="EMBL/GenBank/DDBJ databases">
        <authorList>
            <person name="Martin C."/>
        </authorList>
    </citation>
    <scope>NUCLEOTIDE SEQUENCE</scope>
</reference>
<dbReference type="PANTHER" id="PTHR47990">
    <property type="entry name" value="2-OXOGLUTARATE (2OG) AND FE(II)-DEPENDENT OXYGENASE SUPERFAMILY PROTEIN-RELATED"/>
    <property type="match status" value="1"/>
</dbReference>
<keyword evidence="1" id="KW-0408">Iron</keyword>